<proteinExistence type="inferred from homology"/>
<comment type="similarity">
    <text evidence="1">Belongs to the ParB family.</text>
</comment>
<evidence type="ECO:0000313" key="5">
    <source>
        <dbReference type="Proteomes" id="UP000094626"/>
    </source>
</evidence>
<accession>A0A1D8AGK9</accession>
<name>A0A1D8AGK9_9SPHN</name>
<dbReference type="PANTHER" id="PTHR33375">
    <property type="entry name" value="CHROMOSOME-PARTITIONING PROTEIN PARB-RELATED"/>
    <property type="match status" value="1"/>
</dbReference>
<dbReference type="SUPFAM" id="SSF110849">
    <property type="entry name" value="ParB/Sulfiredoxin"/>
    <property type="match status" value="1"/>
</dbReference>
<dbReference type="NCBIfam" id="TIGR00180">
    <property type="entry name" value="parB_part"/>
    <property type="match status" value="1"/>
</dbReference>
<dbReference type="Pfam" id="PF02195">
    <property type="entry name" value="ParB_N"/>
    <property type="match status" value="1"/>
</dbReference>
<dbReference type="SUPFAM" id="SSF109709">
    <property type="entry name" value="KorB DNA-binding domain-like"/>
    <property type="match status" value="1"/>
</dbReference>
<dbReference type="OrthoDB" id="4204233at2"/>
<reference evidence="5" key="1">
    <citation type="journal article" date="2017" name="J. Biotechnol.">
        <title>Complete genome sequence of Novosphingobium resinovorum SA1, a versatile xenobiotic-degrading bacterium capable of utilizing sulfanilic acid.</title>
        <authorList>
            <person name="Hegedus B."/>
            <person name="Kos P.B."/>
            <person name="Balint B."/>
            <person name="Maroti G."/>
            <person name="Gan H.M."/>
            <person name="Perei K."/>
            <person name="Rakhely G."/>
        </authorList>
    </citation>
    <scope>NUCLEOTIDE SEQUENCE [LARGE SCALE GENOMIC DNA]</scope>
    <source>
        <strain evidence="5">SA1</strain>
    </source>
</reference>
<feature type="compositionally biased region" description="Basic and acidic residues" evidence="2">
    <location>
        <begin position="258"/>
        <end position="269"/>
    </location>
</feature>
<dbReference type="InterPro" id="IPR004437">
    <property type="entry name" value="ParB/RepB/Spo0J"/>
</dbReference>
<keyword evidence="4" id="KW-0614">Plasmid</keyword>
<dbReference type="KEGG" id="nre:BES08_30840"/>
<dbReference type="AlphaFoldDB" id="A0A1D8AGK9"/>
<dbReference type="Proteomes" id="UP000094626">
    <property type="component" value="Plasmid pSA3"/>
</dbReference>
<dbReference type="SMART" id="SM00470">
    <property type="entry name" value="ParB"/>
    <property type="match status" value="1"/>
</dbReference>
<gene>
    <name evidence="4" type="ORF">BES08_30840</name>
</gene>
<dbReference type="EMBL" id="CP017078">
    <property type="protein sequence ID" value="AOR81247.1"/>
    <property type="molecule type" value="Genomic_DNA"/>
</dbReference>
<dbReference type="GO" id="GO:0007059">
    <property type="term" value="P:chromosome segregation"/>
    <property type="evidence" value="ECO:0007669"/>
    <property type="project" value="TreeGrafter"/>
</dbReference>
<dbReference type="InterPro" id="IPR036086">
    <property type="entry name" value="ParB/Sulfiredoxin_sf"/>
</dbReference>
<feature type="domain" description="ParB-like N-terminal" evidence="3">
    <location>
        <begin position="23"/>
        <end position="114"/>
    </location>
</feature>
<organism evidence="4 5">
    <name type="scientific">Novosphingobium resinovorum</name>
    <dbReference type="NCBI Taxonomy" id="158500"/>
    <lineage>
        <taxon>Bacteria</taxon>
        <taxon>Pseudomonadati</taxon>
        <taxon>Pseudomonadota</taxon>
        <taxon>Alphaproteobacteria</taxon>
        <taxon>Sphingomonadales</taxon>
        <taxon>Sphingomonadaceae</taxon>
        <taxon>Novosphingobium</taxon>
    </lineage>
</organism>
<dbReference type="InterPro" id="IPR003115">
    <property type="entry name" value="ParB_N"/>
</dbReference>
<dbReference type="InterPro" id="IPR050336">
    <property type="entry name" value="Chromosome_partition/occlusion"/>
</dbReference>
<dbReference type="Gene3D" id="3.90.1530.30">
    <property type="match status" value="1"/>
</dbReference>
<dbReference type="GO" id="GO:0003677">
    <property type="term" value="F:DNA binding"/>
    <property type="evidence" value="ECO:0007669"/>
    <property type="project" value="InterPro"/>
</dbReference>
<sequence length="336" mass="36741">MTDFSGFDVFSEKAAVADADRVQLIDPELLYPDPENVRSEIDPAKIDEMAETIKERGQLQPITVAPRDDDGRYRIMFGERRWRACQKLGVPVRAIVSKTDDIERVRIDQFIENDQREDLSTADMIRFVTGQVAKGRSLAELARATGRNRTLLTRYQGLAKAPDYIALLFADISMRSAVALTQAAKTDDAATRAFVANTAAEDMTVLACERFAREVGAKKSAPKADPAPSPEVDATSDSGDDDTQSPGETPAPEPTTDTIRDAEADRALDETPVVPAISIDPPAPAQAPAPRATTKPKGGKQRVERPTIEIEGKRAMVVEALVHFDGEAEPRIVSWR</sequence>
<evidence type="ECO:0000259" key="3">
    <source>
        <dbReference type="SMART" id="SM00470"/>
    </source>
</evidence>
<dbReference type="PANTHER" id="PTHR33375:SF1">
    <property type="entry name" value="CHROMOSOME-PARTITIONING PROTEIN PARB-RELATED"/>
    <property type="match status" value="1"/>
</dbReference>
<evidence type="ECO:0000313" key="4">
    <source>
        <dbReference type="EMBL" id="AOR81247.1"/>
    </source>
</evidence>
<dbReference type="RefSeq" id="WP_069710372.1">
    <property type="nucleotide sequence ID" value="NZ_CP017078.1"/>
</dbReference>
<keyword evidence="5" id="KW-1185">Reference proteome</keyword>
<evidence type="ECO:0000256" key="1">
    <source>
        <dbReference type="ARBA" id="ARBA00006295"/>
    </source>
</evidence>
<evidence type="ECO:0000256" key="2">
    <source>
        <dbReference type="SAM" id="MobiDB-lite"/>
    </source>
</evidence>
<feature type="region of interest" description="Disordered" evidence="2">
    <location>
        <begin position="216"/>
        <end position="308"/>
    </location>
</feature>
<dbReference type="Gene3D" id="1.10.10.2830">
    <property type="match status" value="1"/>
</dbReference>
<dbReference type="GO" id="GO:0005694">
    <property type="term" value="C:chromosome"/>
    <property type="evidence" value="ECO:0007669"/>
    <property type="project" value="TreeGrafter"/>
</dbReference>
<geneLocation type="plasmid" evidence="4 5">
    <name>pSA3</name>
</geneLocation>
<protein>
    <submittedName>
        <fullName evidence="4">Chromosome partitioning protein ParB</fullName>
    </submittedName>
</protein>